<dbReference type="PANTHER" id="PTHR38816">
    <property type="entry name" value="EXOSOME SUBUNIT, DUF54 FAMILY-RELATED"/>
    <property type="match status" value="1"/>
</dbReference>
<dbReference type="RefSeq" id="WP_067091081.1">
    <property type="nucleotide sequence ID" value="NZ_LWMV01000165.1"/>
</dbReference>
<dbReference type="InterPro" id="IPR002739">
    <property type="entry name" value="PAB1135-like"/>
</dbReference>
<dbReference type="PATRIC" id="fig|49547.3.peg.1087"/>
<dbReference type="Proteomes" id="UP000077245">
    <property type="component" value="Unassembled WGS sequence"/>
</dbReference>
<gene>
    <name evidence="1" type="ORF">MBCUR_10180</name>
</gene>
<organism evidence="1 2">
    <name type="scientific">Methanobrevibacter curvatus</name>
    <dbReference type="NCBI Taxonomy" id="49547"/>
    <lineage>
        <taxon>Archaea</taxon>
        <taxon>Methanobacteriati</taxon>
        <taxon>Methanobacteriota</taxon>
        <taxon>Methanomada group</taxon>
        <taxon>Methanobacteria</taxon>
        <taxon>Methanobacteriales</taxon>
        <taxon>Methanobacteriaceae</taxon>
        <taxon>Methanobrevibacter</taxon>
    </lineage>
</organism>
<name>A0A166CA67_9EURY</name>
<dbReference type="Gene3D" id="3.30.1440.10">
    <property type="match status" value="1"/>
</dbReference>
<protein>
    <recommendedName>
        <fullName evidence="3">RNA-binding protein</fullName>
    </recommendedName>
</protein>
<accession>A0A166CA67</accession>
<evidence type="ECO:0000313" key="2">
    <source>
        <dbReference type="Proteomes" id="UP000077245"/>
    </source>
</evidence>
<dbReference type="OrthoDB" id="10874at2157"/>
<dbReference type="EMBL" id="LWMV01000165">
    <property type="protein sequence ID" value="KZX12607.1"/>
    <property type="molecule type" value="Genomic_DNA"/>
</dbReference>
<dbReference type="NCBIfam" id="NF011141">
    <property type="entry name" value="PRK14555.1-1"/>
    <property type="match status" value="1"/>
</dbReference>
<evidence type="ECO:0000313" key="1">
    <source>
        <dbReference type="EMBL" id="KZX12607.1"/>
    </source>
</evidence>
<keyword evidence="2" id="KW-1185">Reference proteome</keyword>
<dbReference type="PANTHER" id="PTHR38816:SF1">
    <property type="entry name" value="EXOSOME SUBUNIT"/>
    <property type="match status" value="1"/>
</dbReference>
<proteinExistence type="predicted"/>
<evidence type="ECO:0008006" key="3">
    <source>
        <dbReference type="Google" id="ProtNLM"/>
    </source>
</evidence>
<dbReference type="AlphaFoldDB" id="A0A166CA67"/>
<dbReference type="Pfam" id="PF01877">
    <property type="entry name" value="RNA_binding"/>
    <property type="match status" value="1"/>
</dbReference>
<sequence>MIHNIRYRLFVYSNEDESEILEGLNFLFPEIKSEKEMAEGIYEKPIAIFSGKVDKKREIKNFISRFLESDFDKDRFLNNLSRKIDEKGNLFLRFSKEDAINEKMTILDSGDSIHLKIKIAAYPSRKDVAIKIAKDLFN</sequence>
<reference evidence="1 2" key="1">
    <citation type="submission" date="2016-04" db="EMBL/GenBank/DDBJ databases">
        <title>Genome sequence of Methanobrevibacter curvatus DSM 11111.</title>
        <authorList>
            <person name="Poehlein A."/>
            <person name="Seedorf H."/>
            <person name="Daniel R."/>
        </authorList>
    </citation>
    <scope>NUCLEOTIDE SEQUENCE [LARGE SCALE GENOMIC DNA]</scope>
    <source>
        <strain evidence="1 2">DSM 11111</strain>
    </source>
</reference>
<dbReference type="STRING" id="49547.MBCUR_10180"/>
<comment type="caution">
    <text evidence="1">The sequence shown here is derived from an EMBL/GenBank/DDBJ whole genome shotgun (WGS) entry which is preliminary data.</text>
</comment>
<dbReference type="InterPro" id="IPR022803">
    <property type="entry name" value="Ribosomal_uL5_dom_sf"/>
</dbReference>
<dbReference type="SUPFAM" id="SSF55282">
    <property type="entry name" value="RL5-like"/>
    <property type="match status" value="1"/>
</dbReference>